<dbReference type="EMBL" id="AJWY01004806">
    <property type="protein sequence ID" value="EKC71353.1"/>
    <property type="molecule type" value="Genomic_DNA"/>
</dbReference>
<keyword evidence="1" id="KW-0812">Transmembrane</keyword>
<gene>
    <name evidence="2" type="ORF">LEA_07305</name>
</gene>
<reference evidence="2" key="1">
    <citation type="journal article" date="2013" name="Environ. Microbiol.">
        <title>Microbiota from the distal guts of lean and obese adolescents exhibit partial functional redundancy besides clear differences in community structure.</title>
        <authorList>
            <person name="Ferrer M."/>
            <person name="Ruiz A."/>
            <person name="Lanza F."/>
            <person name="Haange S.B."/>
            <person name="Oberbach A."/>
            <person name="Till H."/>
            <person name="Bargiela R."/>
            <person name="Campoy C."/>
            <person name="Segura M.T."/>
            <person name="Richter M."/>
            <person name="von Bergen M."/>
            <person name="Seifert J."/>
            <person name="Suarez A."/>
        </authorList>
    </citation>
    <scope>NUCLEOTIDE SEQUENCE</scope>
</reference>
<keyword evidence="1" id="KW-0472">Membrane</keyword>
<feature type="transmembrane region" description="Helical" evidence="1">
    <location>
        <begin position="40"/>
        <end position="60"/>
    </location>
</feature>
<feature type="transmembrane region" description="Helical" evidence="1">
    <location>
        <begin position="7"/>
        <end position="28"/>
    </location>
</feature>
<name>K1TNY0_9ZZZZ</name>
<sequence length="137" mass="14848">MKNTFLVYYWGVWLGFWLTVLGIITTVLKDTLPITDLVQSSLMILPIMIVVQAITLPFLLKFGGDKGRIAMIGAFGGLAVITLVIVKGAEAIFNIDLVSLLDNLPTVSMGVLIAIAIIIALLMLLVSMKISLSIMNK</sequence>
<proteinExistence type="predicted"/>
<organism evidence="2">
    <name type="scientific">human gut metagenome</name>
    <dbReference type="NCBI Taxonomy" id="408170"/>
    <lineage>
        <taxon>unclassified sequences</taxon>
        <taxon>metagenomes</taxon>
        <taxon>organismal metagenomes</taxon>
    </lineage>
</organism>
<evidence type="ECO:0000256" key="1">
    <source>
        <dbReference type="SAM" id="Phobius"/>
    </source>
</evidence>
<dbReference type="Pfam" id="PF13346">
    <property type="entry name" value="ABC2_membrane_5"/>
    <property type="match status" value="1"/>
</dbReference>
<feature type="transmembrane region" description="Helical" evidence="1">
    <location>
        <begin position="107"/>
        <end position="127"/>
    </location>
</feature>
<dbReference type="InterPro" id="IPR025699">
    <property type="entry name" value="ABC2_memb-like"/>
</dbReference>
<feature type="non-terminal residue" evidence="2">
    <location>
        <position position="137"/>
    </location>
</feature>
<keyword evidence="1" id="KW-1133">Transmembrane helix</keyword>
<feature type="transmembrane region" description="Helical" evidence="1">
    <location>
        <begin position="72"/>
        <end position="95"/>
    </location>
</feature>
<protein>
    <submittedName>
        <fullName evidence="2">Uncharacterized protein</fullName>
    </submittedName>
</protein>
<dbReference type="AlphaFoldDB" id="K1TNY0"/>
<comment type="caution">
    <text evidence="2">The sequence shown here is derived from an EMBL/GenBank/DDBJ whole genome shotgun (WGS) entry which is preliminary data.</text>
</comment>
<accession>K1TNY0</accession>
<evidence type="ECO:0000313" key="2">
    <source>
        <dbReference type="EMBL" id="EKC71353.1"/>
    </source>
</evidence>